<dbReference type="AlphaFoldDB" id="A0A0B2ASG4"/>
<comment type="caution">
    <text evidence="2">The sequence shown here is derived from an EMBL/GenBank/DDBJ whole genome shotgun (WGS) entry which is preliminary data.</text>
</comment>
<gene>
    <name evidence="2" type="ORF">LK10_02810</name>
</gene>
<dbReference type="EMBL" id="JTDL01000037">
    <property type="protein sequence ID" value="KHL04935.1"/>
    <property type="molecule type" value="Genomic_DNA"/>
</dbReference>
<accession>A0A0B2ASG4</accession>
<sequence>MDDSALPFIVLAAVFLLLAALLCALGVRRFVLRRTLGTVDASISLSSGAWRMGVCRYQDTELEWFDLLSLSPLPKRRFTRSALVLQGRRMPTEAERPKVQADVVIVELTHLGSQVRFAMDFRAYAGLASWLEAGPVIGVGTWR</sequence>
<evidence type="ECO:0000256" key="1">
    <source>
        <dbReference type="SAM" id="Phobius"/>
    </source>
</evidence>
<evidence type="ECO:0000313" key="2">
    <source>
        <dbReference type="EMBL" id="KHL04935.1"/>
    </source>
</evidence>
<keyword evidence="1" id="KW-1133">Transmembrane helix</keyword>
<keyword evidence="1" id="KW-0812">Transmembrane</keyword>
<keyword evidence="3" id="KW-1185">Reference proteome</keyword>
<name>A0A0B2ASG4_9MICC</name>
<keyword evidence="1" id="KW-0472">Membrane</keyword>
<dbReference type="RefSeq" id="WP_043119928.1">
    <property type="nucleotide sequence ID" value="NZ_JTDL01000037.1"/>
</dbReference>
<proteinExistence type="predicted"/>
<evidence type="ECO:0000313" key="3">
    <source>
        <dbReference type="Proteomes" id="UP000030982"/>
    </source>
</evidence>
<organism evidence="2 3">
    <name type="scientific">Sinomonas humi</name>
    <dbReference type="NCBI Taxonomy" id="1338436"/>
    <lineage>
        <taxon>Bacteria</taxon>
        <taxon>Bacillati</taxon>
        <taxon>Actinomycetota</taxon>
        <taxon>Actinomycetes</taxon>
        <taxon>Micrococcales</taxon>
        <taxon>Micrococcaceae</taxon>
        <taxon>Sinomonas</taxon>
    </lineage>
</organism>
<reference evidence="2 3" key="1">
    <citation type="submission" date="2014-09" db="EMBL/GenBank/DDBJ databases">
        <title>Genome sequence of Sinomonas sp. MUSC 117.</title>
        <authorList>
            <person name="Lee L.-H."/>
        </authorList>
    </citation>
    <scope>NUCLEOTIDE SEQUENCE [LARGE SCALE GENOMIC DNA]</scope>
    <source>
        <strain evidence="2 3">MUSC 117</strain>
    </source>
</reference>
<dbReference type="Proteomes" id="UP000030982">
    <property type="component" value="Unassembled WGS sequence"/>
</dbReference>
<protein>
    <recommendedName>
        <fullName evidence="4">DUF2550 family protein</fullName>
    </recommendedName>
</protein>
<dbReference type="Pfam" id="PF10739">
    <property type="entry name" value="DUF2550"/>
    <property type="match status" value="1"/>
</dbReference>
<evidence type="ECO:0008006" key="4">
    <source>
        <dbReference type="Google" id="ProtNLM"/>
    </source>
</evidence>
<dbReference type="OrthoDB" id="3267160at2"/>
<dbReference type="InterPro" id="IPR019675">
    <property type="entry name" value="DUF2550"/>
</dbReference>
<feature type="transmembrane region" description="Helical" evidence="1">
    <location>
        <begin position="6"/>
        <end position="27"/>
    </location>
</feature>
<dbReference type="STRING" id="1338436.LK10_02810"/>